<name>A0A1D1ULH8_RAMVA</name>
<sequence length="94" mass="10729">MTCLCWVVSFTPRIVDAVRSLADGIRKEDSCVSRSTSITRMRRIFASRPTRGCKICERSRMTSRPPPSMPPLLCHIEPKQLQSFIVWKNDCSAK</sequence>
<dbReference type="AlphaFoldDB" id="A0A1D1ULH8"/>
<evidence type="ECO:0000313" key="1">
    <source>
        <dbReference type="EMBL" id="GAU89400.1"/>
    </source>
</evidence>
<comment type="caution">
    <text evidence="1">The sequence shown here is derived from an EMBL/GenBank/DDBJ whole genome shotgun (WGS) entry which is preliminary data.</text>
</comment>
<protein>
    <submittedName>
        <fullName evidence="1">Uncharacterized protein</fullName>
    </submittedName>
</protein>
<accession>A0A1D1ULH8</accession>
<evidence type="ECO:0000313" key="2">
    <source>
        <dbReference type="Proteomes" id="UP000186922"/>
    </source>
</evidence>
<dbReference type="Proteomes" id="UP000186922">
    <property type="component" value="Unassembled WGS sequence"/>
</dbReference>
<dbReference type="EMBL" id="BDGG01000001">
    <property type="protein sequence ID" value="GAU89400.1"/>
    <property type="molecule type" value="Genomic_DNA"/>
</dbReference>
<reference evidence="1 2" key="1">
    <citation type="journal article" date="2016" name="Nat. Commun.">
        <title>Extremotolerant tardigrade genome and improved radiotolerance of human cultured cells by tardigrade-unique protein.</title>
        <authorList>
            <person name="Hashimoto T."/>
            <person name="Horikawa D.D."/>
            <person name="Saito Y."/>
            <person name="Kuwahara H."/>
            <person name="Kozuka-Hata H."/>
            <person name="Shin-I T."/>
            <person name="Minakuchi Y."/>
            <person name="Ohishi K."/>
            <person name="Motoyama A."/>
            <person name="Aizu T."/>
            <person name="Enomoto A."/>
            <person name="Kondo K."/>
            <person name="Tanaka S."/>
            <person name="Hara Y."/>
            <person name="Koshikawa S."/>
            <person name="Sagara H."/>
            <person name="Miura T."/>
            <person name="Yokobori S."/>
            <person name="Miyagawa K."/>
            <person name="Suzuki Y."/>
            <person name="Kubo T."/>
            <person name="Oyama M."/>
            <person name="Kohara Y."/>
            <person name="Fujiyama A."/>
            <person name="Arakawa K."/>
            <person name="Katayama T."/>
            <person name="Toyoda A."/>
            <person name="Kunieda T."/>
        </authorList>
    </citation>
    <scope>NUCLEOTIDE SEQUENCE [LARGE SCALE GENOMIC DNA]</scope>
    <source>
        <strain evidence="1 2">YOKOZUNA-1</strain>
    </source>
</reference>
<gene>
    <name evidence="1" type="primary">RvY_01954</name>
    <name evidence="1" type="synonym">RvY_01954.2</name>
    <name evidence="1" type="ORF">RvY_01954-2</name>
</gene>
<organism evidence="1 2">
    <name type="scientific">Ramazzottius varieornatus</name>
    <name type="common">Water bear</name>
    <name type="synonym">Tardigrade</name>
    <dbReference type="NCBI Taxonomy" id="947166"/>
    <lineage>
        <taxon>Eukaryota</taxon>
        <taxon>Metazoa</taxon>
        <taxon>Ecdysozoa</taxon>
        <taxon>Tardigrada</taxon>
        <taxon>Eutardigrada</taxon>
        <taxon>Parachela</taxon>
        <taxon>Hypsibioidea</taxon>
        <taxon>Ramazzottiidae</taxon>
        <taxon>Ramazzottius</taxon>
    </lineage>
</organism>
<keyword evidence="2" id="KW-1185">Reference proteome</keyword>
<proteinExistence type="predicted"/>